<accession>A0A4R7I2Z6</accession>
<dbReference type="EMBL" id="SOAU01000001">
    <property type="protein sequence ID" value="TDT17259.1"/>
    <property type="molecule type" value="Genomic_DNA"/>
</dbReference>
<evidence type="ECO:0000256" key="1">
    <source>
        <dbReference type="ARBA" id="ARBA00004651"/>
    </source>
</evidence>
<feature type="transmembrane region" description="Helical" evidence="9">
    <location>
        <begin position="219"/>
        <end position="244"/>
    </location>
</feature>
<dbReference type="GO" id="GO:0005886">
    <property type="term" value="C:plasma membrane"/>
    <property type="evidence" value="ECO:0007669"/>
    <property type="project" value="UniProtKB-SubCell"/>
</dbReference>
<keyword evidence="12" id="KW-1185">Reference proteome</keyword>
<feature type="transmembrane region" description="Helical" evidence="9">
    <location>
        <begin position="256"/>
        <end position="275"/>
    </location>
</feature>
<evidence type="ECO:0000313" key="12">
    <source>
        <dbReference type="Proteomes" id="UP000294558"/>
    </source>
</evidence>
<feature type="transmembrane region" description="Helical" evidence="9">
    <location>
        <begin position="15"/>
        <end position="36"/>
    </location>
</feature>
<keyword evidence="4 9" id="KW-0812">Transmembrane</keyword>
<comment type="similarity">
    <text evidence="7">Belongs to the major facilitator superfamily. Drug:H(+) antiporter-3 (DHA3) (TC 2.A.1.21) family.</text>
</comment>
<dbReference type="InterPro" id="IPR011701">
    <property type="entry name" value="MFS"/>
</dbReference>
<feature type="transmembrane region" description="Helical" evidence="9">
    <location>
        <begin position="103"/>
        <end position="121"/>
    </location>
</feature>
<feature type="transmembrane region" description="Helical" evidence="9">
    <location>
        <begin position="142"/>
        <end position="164"/>
    </location>
</feature>
<evidence type="ECO:0000256" key="2">
    <source>
        <dbReference type="ARBA" id="ARBA00022448"/>
    </source>
</evidence>
<evidence type="ECO:0000256" key="5">
    <source>
        <dbReference type="ARBA" id="ARBA00022989"/>
    </source>
</evidence>
<dbReference type="InterPro" id="IPR020846">
    <property type="entry name" value="MFS_dom"/>
</dbReference>
<organism evidence="11 12">
    <name type="scientific">Ilumatobacter fluminis</name>
    <dbReference type="NCBI Taxonomy" id="467091"/>
    <lineage>
        <taxon>Bacteria</taxon>
        <taxon>Bacillati</taxon>
        <taxon>Actinomycetota</taxon>
        <taxon>Acidimicrobiia</taxon>
        <taxon>Acidimicrobiales</taxon>
        <taxon>Ilumatobacteraceae</taxon>
        <taxon>Ilumatobacter</taxon>
    </lineage>
</organism>
<feature type="domain" description="Major facilitator superfamily (MFS) profile" evidence="10">
    <location>
        <begin position="1"/>
        <end position="397"/>
    </location>
</feature>
<protein>
    <recommendedName>
        <fullName evidence="8">Multidrug efflux pump Tap</fullName>
    </recommendedName>
</protein>
<evidence type="ECO:0000259" key="10">
    <source>
        <dbReference type="PROSITE" id="PS50850"/>
    </source>
</evidence>
<evidence type="ECO:0000256" key="8">
    <source>
        <dbReference type="ARBA" id="ARBA00040914"/>
    </source>
</evidence>
<sequence length="413" mass="43799">MADARRVLRHRSVRLYLTSTALAAVGLNIFVTVLFKHVFDITGNELDIGWLGLAQFLPAAFLVLVSGWVADRFDRRRISFAFMIVRVVCCLALVAVARSEPTSIWPFLFVALAFGTADAMLNPARRSMAPLIAPVDEFPQVIALWTATFTASSIIGPVLGGFIYVQGPDVAYLVAGALQLAAAPFLLLIRFERPQERSTGRPTLGNAMEGLRFVRRTPIVLAAISLDLFAVLFGGAVALIPAVAEERLGVGDIAYGWLRAAPGIGAAVMAVVLAVRPVQRRVGPTLLWVVAIFGAGTVVFGVTTSYAVAFVALVVLSGADMVSMFIRGSIVPLATPNDQLGRVSAVEGVFIGASNELGAFESGVAARAFGLPWAIAGGGAITMLIAGSFAIFFPTLRKVDRFSDVKPPQPTAV</sequence>
<feature type="transmembrane region" description="Helical" evidence="9">
    <location>
        <begin position="371"/>
        <end position="393"/>
    </location>
</feature>
<feature type="transmembrane region" description="Helical" evidence="9">
    <location>
        <begin position="48"/>
        <end position="70"/>
    </location>
</feature>
<evidence type="ECO:0000256" key="4">
    <source>
        <dbReference type="ARBA" id="ARBA00022692"/>
    </source>
</evidence>
<name>A0A4R7I2Z6_9ACTN</name>
<reference evidence="11 12" key="1">
    <citation type="submission" date="2019-03" db="EMBL/GenBank/DDBJ databases">
        <title>Sequencing the genomes of 1000 actinobacteria strains.</title>
        <authorList>
            <person name="Klenk H.-P."/>
        </authorList>
    </citation>
    <scope>NUCLEOTIDE SEQUENCE [LARGE SCALE GENOMIC DNA]</scope>
    <source>
        <strain evidence="11 12">DSM 18936</strain>
    </source>
</reference>
<keyword evidence="2" id="KW-0813">Transport</keyword>
<dbReference type="GO" id="GO:0022857">
    <property type="term" value="F:transmembrane transporter activity"/>
    <property type="evidence" value="ECO:0007669"/>
    <property type="project" value="InterPro"/>
</dbReference>
<dbReference type="AlphaFoldDB" id="A0A4R7I2Z6"/>
<feature type="transmembrane region" description="Helical" evidence="9">
    <location>
        <begin position="170"/>
        <end position="189"/>
    </location>
</feature>
<feature type="transmembrane region" description="Helical" evidence="9">
    <location>
        <begin position="287"/>
        <end position="316"/>
    </location>
</feature>
<evidence type="ECO:0000313" key="11">
    <source>
        <dbReference type="EMBL" id="TDT17259.1"/>
    </source>
</evidence>
<dbReference type="Gene3D" id="1.20.1250.20">
    <property type="entry name" value="MFS general substrate transporter like domains"/>
    <property type="match status" value="1"/>
</dbReference>
<evidence type="ECO:0000256" key="6">
    <source>
        <dbReference type="ARBA" id="ARBA00023136"/>
    </source>
</evidence>
<dbReference type="InterPro" id="IPR036259">
    <property type="entry name" value="MFS_trans_sf"/>
</dbReference>
<dbReference type="Pfam" id="PF07690">
    <property type="entry name" value="MFS_1"/>
    <property type="match status" value="1"/>
</dbReference>
<dbReference type="Proteomes" id="UP000294558">
    <property type="component" value="Unassembled WGS sequence"/>
</dbReference>
<keyword evidence="6 9" id="KW-0472">Membrane</keyword>
<dbReference type="SUPFAM" id="SSF103473">
    <property type="entry name" value="MFS general substrate transporter"/>
    <property type="match status" value="1"/>
</dbReference>
<keyword evidence="3" id="KW-1003">Cell membrane</keyword>
<evidence type="ECO:0000256" key="9">
    <source>
        <dbReference type="SAM" id="Phobius"/>
    </source>
</evidence>
<proteinExistence type="inferred from homology"/>
<keyword evidence="5 9" id="KW-1133">Transmembrane helix</keyword>
<comment type="subcellular location">
    <subcellularLocation>
        <location evidence="1">Cell membrane</location>
        <topology evidence="1">Multi-pass membrane protein</topology>
    </subcellularLocation>
</comment>
<dbReference type="CDD" id="cd06173">
    <property type="entry name" value="MFS_MefA_like"/>
    <property type="match status" value="1"/>
</dbReference>
<feature type="transmembrane region" description="Helical" evidence="9">
    <location>
        <begin position="77"/>
        <end position="97"/>
    </location>
</feature>
<dbReference type="OrthoDB" id="145388at2"/>
<dbReference type="PROSITE" id="PS50850">
    <property type="entry name" value="MFS"/>
    <property type="match status" value="1"/>
</dbReference>
<dbReference type="PANTHER" id="PTHR23513:SF9">
    <property type="entry name" value="ENTEROBACTIN EXPORTER ENTS"/>
    <property type="match status" value="1"/>
</dbReference>
<dbReference type="PANTHER" id="PTHR23513">
    <property type="entry name" value="INTEGRAL MEMBRANE EFFLUX PROTEIN-RELATED"/>
    <property type="match status" value="1"/>
</dbReference>
<evidence type="ECO:0000256" key="3">
    <source>
        <dbReference type="ARBA" id="ARBA00022475"/>
    </source>
</evidence>
<dbReference type="RefSeq" id="WP_133869557.1">
    <property type="nucleotide sequence ID" value="NZ_SOAU01000001.1"/>
</dbReference>
<comment type="caution">
    <text evidence="11">The sequence shown here is derived from an EMBL/GenBank/DDBJ whole genome shotgun (WGS) entry which is preliminary data.</text>
</comment>
<gene>
    <name evidence="11" type="ORF">BDK89_2867</name>
</gene>
<evidence type="ECO:0000256" key="7">
    <source>
        <dbReference type="ARBA" id="ARBA00038075"/>
    </source>
</evidence>